<dbReference type="Gene3D" id="3.40.50.880">
    <property type="match status" value="1"/>
</dbReference>
<dbReference type="InterPro" id="IPR017926">
    <property type="entry name" value="GATASE"/>
</dbReference>
<evidence type="ECO:0000313" key="3">
    <source>
        <dbReference type="Proteomes" id="UP001549145"/>
    </source>
</evidence>
<dbReference type="SUPFAM" id="SSF52317">
    <property type="entry name" value="Class I glutamine amidotransferase-like"/>
    <property type="match status" value="1"/>
</dbReference>
<evidence type="ECO:0000313" key="2">
    <source>
        <dbReference type="EMBL" id="MET3692999.1"/>
    </source>
</evidence>
<protein>
    <submittedName>
        <fullName evidence="2">GMP synthase-like glutamine amidotransferase</fullName>
    </submittedName>
</protein>
<dbReference type="Proteomes" id="UP001549145">
    <property type="component" value="Unassembled WGS sequence"/>
</dbReference>
<dbReference type="CDD" id="cd01741">
    <property type="entry name" value="GATase1_1"/>
    <property type="match status" value="1"/>
</dbReference>
<dbReference type="PANTHER" id="PTHR42695:SF5">
    <property type="entry name" value="GLUTAMINE AMIDOTRANSFERASE YLR126C-RELATED"/>
    <property type="match status" value="1"/>
</dbReference>
<accession>A0ABV2L5T5</accession>
<gene>
    <name evidence="2" type="ORF">ABID43_002543</name>
</gene>
<dbReference type="EMBL" id="JBEPMM010000006">
    <property type="protein sequence ID" value="MET3692999.1"/>
    <property type="molecule type" value="Genomic_DNA"/>
</dbReference>
<evidence type="ECO:0000259" key="1">
    <source>
        <dbReference type="Pfam" id="PF00117"/>
    </source>
</evidence>
<dbReference type="Pfam" id="PF00117">
    <property type="entry name" value="GATase"/>
    <property type="match status" value="1"/>
</dbReference>
<name>A0ABV2L5T5_9HYPH</name>
<sequence length="231" mass="25334">MRIAILEAGAPPERLRDRYPGYGRMTADLLETGHVGTIHDITRGDWPTGPERYDAVIVTGSPAGAYDPLPWIADLFDFLRRLDRAKPLVGICFGHQAMAQAYGGRVEKSAKGWGLGLHAYDIDERAPWMDDTVTVSVPAIHQDQVVALPPGARTLAGSAFTPHGILAYADRRAISFQFHPEFAADYARALIAGHRPGDLDPKQRSDALASLERPGDGARVKRWIARFLEAE</sequence>
<dbReference type="InterPro" id="IPR044992">
    <property type="entry name" value="ChyE-like"/>
</dbReference>
<reference evidence="2 3" key="1">
    <citation type="submission" date="2024-06" db="EMBL/GenBank/DDBJ databases">
        <title>Genomic Encyclopedia of Type Strains, Phase IV (KMG-IV): sequencing the most valuable type-strain genomes for metagenomic binning, comparative biology and taxonomic classification.</title>
        <authorList>
            <person name="Goeker M."/>
        </authorList>
    </citation>
    <scope>NUCLEOTIDE SEQUENCE [LARGE SCALE GENOMIC DNA]</scope>
    <source>
        <strain evidence="2 3">DSM 21331</strain>
    </source>
</reference>
<dbReference type="RefSeq" id="WP_238280775.1">
    <property type="nucleotide sequence ID" value="NZ_BPQL01000101.1"/>
</dbReference>
<organism evidence="2 3">
    <name type="scientific">Methylobacterium goesingense</name>
    <dbReference type="NCBI Taxonomy" id="243690"/>
    <lineage>
        <taxon>Bacteria</taxon>
        <taxon>Pseudomonadati</taxon>
        <taxon>Pseudomonadota</taxon>
        <taxon>Alphaproteobacteria</taxon>
        <taxon>Hyphomicrobiales</taxon>
        <taxon>Methylobacteriaceae</taxon>
        <taxon>Methylobacterium</taxon>
    </lineage>
</organism>
<comment type="caution">
    <text evidence="2">The sequence shown here is derived from an EMBL/GenBank/DDBJ whole genome shotgun (WGS) entry which is preliminary data.</text>
</comment>
<feature type="domain" description="Glutamine amidotransferase" evidence="1">
    <location>
        <begin position="51"/>
        <end position="183"/>
    </location>
</feature>
<dbReference type="PANTHER" id="PTHR42695">
    <property type="entry name" value="GLUTAMINE AMIDOTRANSFERASE YLR126C-RELATED"/>
    <property type="match status" value="1"/>
</dbReference>
<keyword evidence="3" id="KW-1185">Reference proteome</keyword>
<dbReference type="InterPro" id="IPR029062">
    <property type="entry name" value="Class_I_gatase-like"/>
</dbReference>
<dbReference type="PROSITE" id="PS51273">
    <property type="entry name" value="GATASE_TYPE_1"/>
    <property type="match status" value="1"/>
</dbReference>
<proteinExistence type="predicted"/>